<organism evidence="2 3">
    <name type="scientific">Apiosordaria backusii</name>
    <dbReference type="NCBI Taxonomy" id="314023"/>
    <lineage>
        <taxon>Eukaryota</taxon>
        <taxon>Fungi</taxon>
        <taxon>Dikarya</taxon>
        <taxon>Ascomycota</taxon>
        <taxon>Pezizomycotina</taxon>
        <taxon>Sordariomycetes</taxon>
        <taxon>Sordariomycetidae</taxon>
        <taxon>Sordariales</taxon>
        <taxon>Lasiosphaeriaceae</taxon>
        <taxon>Apiosordaria</taxon>
    </lineage>
</organism>
<dbReference type="Proteomes" id="UP001172159">
    <property type="component" value="Unassembled WGS sequence"/>
</dbReference>
<protein>
    <submittedName>
        <fullName evidence="2">Concanavalin A-like lectin/glucanase domain-containing protein</fullName>
    </submittedName>
</protein>
<evidence type="ECO:0000256" key="1">
    <source>
        <dbReference type="SAM" id="SignalP"/>
    </source>
</evidence>
<gene>
    <name evidence="2" type="ORF">B0T21DRAFT_416776</name>
</gene>
<dbReference type="GO" id="GO:0070007">
    <property type="term" value="F:glutamic-type endopeptidase activity"/>
    <property type="evidence" value="ECO:0007669"/>
    <property type="project" value="InterPro"/>
</dbReference>
<dbReference type="GO" id="GO:0006508">
    <property type="term" value="P:proteolysis"/>
    <property type="evidence" value="ECO:0007669"/>
    <property type="project" value="InterPro"/>
</dbReference>
<dbReference type="AlphaFoldDB" id="A0AA39ZSS7"/>
<dbReference type="InterPro" id="IPR038656">
    <property type="entry name" value="Peptidase_G1_sf"/>
</dbReference>
<comment type="caution">
    <text evidence="2">The sequence shown here is derived from an EMBL/GenBank/DDBJ whole genome shotgun (WGS) entry which is preliminary data.</text>
</comment>
<proteinExistence type="predicted"/>
<dbReference type="InterPro" id="IPR013320">
    <property type="entry name" value="ConA-like_dom_sf"/>
</dbReference>
<keyword evidence="1" id="KW-0732">Signal</keyword>
<dbReference type="Pfam" id="PF01828">
    <property type="entry name" value="Peptidase_A4"/>
    <property type="match status" value="1"/>
</dbReference>
<name>A0AA39ZSS7_9PEZI</name>
<dbReference type="Gene3D" id="2.60.120.700">
    <property type="entry name" value="Peptidase G1"/>
    <property type="match status" value="1"/>
</dbReference>
<accession>A0AA39ZSS7</accession>
<evidence type="ECO:0000313" key="2">
    <source>
        <dbReference type="EMBL" id="KAK0702900.1"/>
    </source>
</evidence>
<dbReference type="SUPFAM" id="SSF49899">
    <property type="entry name" value="Concanavalin A-like lectins/glucanases"/>
    <property type="match status" value="1"/>
</dbReference>
<dbReference type="PANTHER" id="PTHR37536:SF1">
    <property type="entry name" value="ASPERGILLOPEPSIN, PUTAITVE (AFU_ORTHOLOGUE AFUA_7G01200)"/>
    <property type="match status" value="1"/>
</dbReference>
<feature type="chain" id="PRO_5041421289" evidence="1">
    <location>
        <begin position="18"/>
        <end position="252"/>
    </location>
</feature>
<keyword evidence="3" id="KW-1185">Reference proteome</keyword>
<feature type="signal peptide" evidence="1">
    <location>
        <begin position="1"/>
        <end position="17"/>
    </location>
</feature>
<dbReference type="InterPro" id="IPR000250">
    <property type="entry name" value="Peptidase_G1"/>
</dbReference>
<dbReference type="EMBL" id="JAUKTV010000023">
    <property type="protein sequence ID" value="KAK0702900.1"/>
    <property type="molecule type" value="Genomic_DNA"/>
</dbReference>
<sequence>MNLRLITSALVASHVLAFGINAADDISSAGSAIQAFNTTSNSTSFVGNGDTIYTTNWAGMTLSRTPDVLISSVQGNFTLPTIAPTDKLQYVELTVGIDGSFDCNTSFIVAGIAIKNNAGQPTPLSYRPFWKFNTGVKNIVDPFDLAAGDQIGVQITVKSKTTVSIEFYNARTKARYVTDWTNEKGLCLLNANWLVQRADEADVFTAGQNQGPATEHLVQMMVEKTNWKSVVWCYMAGDREPVKGLRCNRMAD</sequence>
<dbReference type="PANTHER" id="PTHR37536">
    <property type="entry name" value="PUTATIVE (AFU_ORTHOLOGUE AFUA_3G02970)-RELATED"/>
    <property type="match status" value="1"/>
</dbReference>
<reference evidence="2" key="1">
    <citation type="submission" date="2023-06" db="EMBL/GenBank/DDBJ databases">
        <title>Genome-scale phylogeny and comparative genomics of the fungal order Sordariales.</title>
        <authorList>
            <consortium name="Lawrence Berkeley National Laboratory"/>
            <person name="Hensen N."/>
            <person name="Bonometti L."/>
            <person name="Westerberg I."/>
            <person name="Brannstrom I.O."/>
            <person name="Guillou S."/>
            <person name="Cros-Aarteil S."/>
            <person name="Calhoun S."/>
            <person name="Haridas S."/>
            <person name="Kuo A."/>
            <person name="Mondo S."/>
            <person name="Pangilinan J."/>
            <person name="Riley R."/>
            <person name="Labutti K."/>
            <person name="Andreopoulos B."/>
            <person name="Lipzen A."/>
            <person name="Chen C."/>
            <person name="Yanf M."/>
            <person name="Daum C."/>
            <person name="Ng V."/>
            <person name="Clum A."/>
            <person name="Steindorff A."/>
            <person name="Ohm R."/>
            <person name="Martin F."/>
            <person name="Silar P."/>
            <person name="Natvig D."/>
            <person name="Lalanne C."/>
            <person name="Gautier V."/>
            <person name="Ament-Velasquez S.L."/>
            <person name="Kruys A."/>
            <person name="Hutchinson M.I."/>
            <person name="Powell A.J."/>
            <person name="Barry K."/>
            <person name="Miller A.N."/>
            <person name="Grigoriev I.V."/>
            <person name="Debuchy R."/>
            <person name="Gladieux P."/>
            <person name="Thoren M.H."/>
            <person name="Johannesson H."/>
        </authorList>
    </citation>
    <scope>NUCLEOTIDE SEQUENCE</scope>
    <source>
        <strain evidence="2">CBS 540.89</strain>
    </source>
</reference>
<evidence type="ECO:0000313" key="3">
    <source>
        <dbReference type="Proteomes" id="UP001172159"/>
    </source>
</evidence>